<dbReference type="Proteomes" id="UP000027138">
    <property type="component" value="Unassembled WGS sequence"/>
</dbReference>
<dbReference type="EMBL" id="KK914534">
    <property type="protein sequence ID" value="KDP34351.1"/>
    <property type="molecule type" value="Genomic_DNA"/>
</dbReference>
<evidence type="ECO:0000313" key="1">
    <source>
        <dbReference type="EMBL" id="KDP34351.1"/>
    </source>
</evidence>
<accession>A0A067KDQ0</accession>
<keyword evidence="2" id="KW-1185">Reference proteome</keyword>
<organism evidence="1 2">
    <name type="scientific">Jatropha curcas</name>
    <name type="common">Barbados nut</name>
    <dbReference type="NCBI Taxonomy" id="180498"/>
    <lineage>
        <taxon>Eukaryota</taxon>
        <taxon>Viridiplantae</taxon>
        <taxon>Streptophyta</taxon>
        <taxon>Embryophyta</taxon>
        <taxon>Tracheophyta</taxon>
        <taxon>Spermatophyta</taxon>
        <taxon>Magnoliopsida</taxon>
        <taxon>eudicotyledons</taxon>
        <taxon>Gunneridae</taxon>
        <taxon>Pentapetalae</taxon>
        <taxon>rosids</taxon>
        <taxon>fabids</taxon>
        <taxon>Malpighiales</taxon>
        <taxon>Euphorbiaceae</taxon>
        <taxon>Crotonoideae</taxon>
        <taxon>Jatropheae</taxon>
        <taxon>Jatropha</taxon>
    </lineage>
</organism>
<dbReference type="OrthoDB" id="10418360at2759"/>
<protein>
    <submittedName>
        <fullName evidence="1">Uncharacterized protein</fullName>
    </submittedName>
</protein>
<dbReference type="AlphaFoldDB" id="A0A067KDQ0"/>
<evidence type="ECO:0000313" key="2">
    <source>
        <dbReference type="Proteomes" id="UP000027138"/>
    </source>
</evidence>
<reference evidence="1 2" key="1">
    <citation type="journal article" date="2014" name="PLoS ONE">
        <title>Global Analysis of Gene Expression Profiles in Physic Nut (Jatropha curcas L.) Seedlings Exposed to Salt Stress.</title>
        <authorList>
            <person name="Zhang L."/>
            <person name="Zhang C."/>
            <person name="Wu P."/>
            <person name="Chen Y."/>
            <person name="Li M."/>
            <person name="Jiang H."/>
            <person name="Wu G."/>
        </authorList>
    </citation>
    <scope>NUCLEOTIDE SEQUENCE [LARGE SCALE GENOMIC DNA]</scope>
    <source>
        <strain evidence="2">cv. GZQX0401</strain>
        <tissue evidence="1">Young leaves</tissue>
    </source>
</reference>
<gene>
    <name evidence="1" type="ORF">JCGZ_11234</name>
</gene>
<proteinExistence type="predicted"/>
<name>A0A067KDQ0_JATCU</name>
<sequence length="372" mass="43807">MEMILHDCSTERYQIGPPFSDYLLPFLENAPSNPTGNFVLVPDGLHCPTCFSVHGYPSQELSHKESKDFLLLLEHCPCFCAYIGLPRYWIMDYNDFLNSYFSRLDRKFDSLESLTVRTRNLEEKTWKLVREKETIKEKFSVGVVFEKLGELPEGILDDYKFFFPRILDFLYENRVGFVKGKYLVVSPELLLRICEGDISLFLKYLSEAYSLVQSKYCSVSRMAIEGGFWQLCPEFGGFFWKNIDLRNNFGFLKEFLKEKMILVKNFSLSMGPYYLIGGGYFSYIYNTNGDLVVWYIPNFWDRHNFGYSFQDKTIYHNSKHFWYGIEESEFGCCYNGITEEICDSNMLQYLRDTDSYNGITKELCDYDMLQFL</sequence>